<keyword evidence="3 6" id="KW-0812">Transmembrane</keyword>
<name>A0A2T4Z499_9BACL</name>
<dbReference type="Proteomes" id="UP000241639">
    <property type="component" value="Unassembled WGS sequence"/>
</dbReference>
<organism evidence="7 8">
    <name type="scientific">Desmospora activa DSM 45169</name>
    <dbReference type="NCBI Taxonomy" id="1121389"/>
    <lineage>
        <taxon>Bacteria</taxon>
        <taxon>Bacillati</taxon>
        <taxon>Bacillota</taxon>
        <taxon>Bacilli</taxon>
        <taxon>Bacillales</taxon>
        <taxon>Thermoactinomycetaceae</taxon>
        <taxon>Desmospora</taxon>
    </lineage>
</organism>
<sequence length="512" mass="57463">MVAPHGTTIKETVVARRFIEVKGNSMLTKIKQLFSDSTAFALALMGNKIVAFLLVPVYTRALDPIQFGDWDMTNTIAMVLTYFCMLGVDTALAFYFFEAKDEKDRNGYFTAAVFVPTFISLIFLAIALIVSKPVADIMYVEPGEYPFLLFLAVLVIVFNVIIQQILAYARFARQVKTFMFGSMGYVIGSSLASVYFVVVEEAGVVGIFYGQIVAQALVAAILMWVYRDKFTRSVEQRHVRELLKYGAPLLPALLAFWVMNAMSRPMIYHMVSPEEAGVFGLAVRFASIIALLTAAFQLAWRPFSVSIKDQEDAPRIYSLLGRAFLVIGTFFILFLTFFIEPIIKIVAGNEAFFGAYPYVWMLALGTVLNTMHLIVGVGLLINKETKAISKTFMAAAPLYFIGNLVLLPIIGAWGTGIMNVITYLFAFLSIYRKGQKIYPVDFRMKSMIAYLALYLTTMGAITWFQMNEWDGLWLVYIGATLFMMLAVFLTGLFNKESLSMVQRLLPKLVGKR</sequence>
<comment type="caution">
    <text evidence="7">The sequence shown here is derived from an EMBL/GenBank/DDBJ whole genome shotgun (WGS) entry which is preliminary data.</text>
</comment>
<dbReference type="Pfam" id="PF13440">
    <property type="entry name" value="Polysacc_synt_3"/>
    <property type="match status" value="1"/>
</dbReference>
<reference evidence="7 8" key="1">
    <citation type="submission" date="2018-04" db="EMBL/GenBank/DDBJ databases">
        <title>Genomic Encyclopedia of Archaeal and Bacterial Type Strains, Phase II (KMG-II): from individual species to whole genera.</title>
        <authorList>
            <person name="Goeker M."/>
        </authorList>
    </citation>
    <scope>NUCLEOTIDE SEQUENCE [LARGE SCALE GENOMIC DNA]</scope>
    <source>
        <strain evidence="7 8">DSM 45169</strain>
    </source>
</reference>
<evidence type="ECO:0000256" key="3">
    <source>
        <dbReference type="ARBA" id="ARBA00022692"/>
    </source>
</evidence>
<evidence type="ECO:0000256" key="6">
    <source>
        <dbReference type="SAM" id="Phobius"/>
    </source>
</evidence>
<dbReference type="PANTHER" id="PTHR30250:SF11">
    <property type="entry name" value="O-ANTIGEN TRANSPORTER-RELATED"/>
    <property type="match status" value="1"/>
</dbReference>
<keyword evidence="2" id="KW-1003">Cell membrane</keyword>
<evidence type="ECO:0000313" key="7">
    <source>
        <dbReference type="EMBL" id="PTM56721.1"/>
    </source>
</evidence>
<feature type="transmembrane region" description="Helical" evidence="6">
    <location>
        <begin position="109"/>
        <end position="130"/>
    </location>
</feature>
<feature type="transmembrane region" description="Helical" evidence="6">
    <location>
        <begin position="39"/>
        <end position="59"/>
    </location>
</feature>
<feature type="transmembrane region" description="Helical" evidence="6">
    <location>
        <begin position="204"/>
        <end position="226"/>
    </location>
</feature>
<evidence type="ECO:0000256" key="4">
    <source>
        <dbReference type="ARBA" id="ARBA00022989"/>
    </source>
</evidence>
<proteinExistence type="predicted"/>
<keyword evidence="4 6" id="KW-1133">Transmembrane helix</keyword>
<evidence type="ECO:0000256" key="2">
    <source>
        <dbReference type="ARBA" id="ARBA00022475"/>
    </source>
</evidence>
<feature type="transmembrane region" description="Helical" evidence="6">
    <location>
        <begin position="79"/>
        <end position="97"/>
    </location>
</feature>
<protein>
    <submittedName>
        <fullName evidence="7">O-antigen/teichoic acid export membrane protein</fullName>
    </submittedName>
</protein>
<feature type="transmembrane region" description="Helical" evidence="6">
    <location>
        <begin position="392"/>
        <end position="410"/>
    </location>
</feature>
<feature type="transmembrane region" description="Helical" evidence="6">
    <location>
        <begin position="279"/>
        <end position="299"/>
    </location>
</feature>
<dbReference type="AlphaFoldDB" id="A0A2T4Z499"/>
<dbReference type="PANTHER" id="PTHR30250">
    <property type="entry name" value="PST FAMILY PREDICTED COLANIC ACID TRANSPORTER"/>
    <property type="match status" value="1"/>
</dbReference>
<gene>
    <name evidence="7" type="ORF">C8J48_3046</name>
</gene>
<evidence type="ECO:0000256" key="1">
    <source>
        <dbReference type="ARBA" id="ARBA00004651"/>
    </source>
</evidence>
<feature type="transmembrane region" description="Helical" evidence="6">
    <location>
        <begin position="472"/>
        <end position="493"/>
    </location>
</feature>
<evidence type="ECO:0000313" key="8">
    <source>
        <dbReference type="Proteomes" id="UP000241639"/>
    </source>
</evidence>
<feature type="transmembrane region" description="Helical" evidence="6">
    <location>
        <begin position="242"/>
        <end position="259"/>
    </location>
</feature>
<feature type="transmembrane region" description="Helical" evidence="6">
    <location>
        <begin position="416"/>
        <end position="434"/>
    </location>
</feature>
<feature type="transmembrane region" description="Helical" evidence="6">
    <location>
        <begin position="178"/>
        <end position="198"/>
    </location>
</feature>
<feature type="transmembrane region" description="Helical" evidence="6">
    <location>
        <begin position="319"/>
        <end position="339"/>
    </location>
</feature>
<keyword evidence="5 6" id="KW-0472">Membrane</keyword>
<evidence type="ECO:0000256" key="5">
    <source>
        <dbReference type="ARBA" id="ARBA00023136"/>
    </source>
</evidence>
<feature type="transmembrane region" description="Helical" evidence="6">
    <location>
        <begin position="359"/>
        <end position="380"/>
    </location>
</feature>
<dbReference type="GO" id="GO:0005886">
    <property type="term" value="C:plasma membrane"/>
    <property type="evidence" value="ECO:0007669"/>
    <property type="project" value="UniProtKB-SubCell"/>
</dbReference>
<comment type="subcellular location">
    <subcellularLocation>
        <location evidence="1">Cell membrane</location>
        <topology evidence="1">Multi-pass membrane protein</topology>
    </subcellularLocation>
</comment>
<feature type="transmembrane region" description="Helical" evidence="6">
    <location>
        <begin position="446"/>
        <end position="466"/>
    </location>
</feature>
<feature type="transmembrane region" description="Helical" evidence="6">
    <location>
        <begin position="145"/>
        <end position="166"/>
    </location>
</feature>
<keyword evidence="8" id="KW-1185">Reference proteome</keyword>
<dbReference type="InterPro" id="IPR050833">
    <property type="entry name" value="Poly_Biosynth_Transport"/>
</dbReference>
<accession>A0A2T4Z499</accession>
<dbReference type="EMBL" id="PZZP01000002">
    <property type="protein sequence ID" value="PTM56721.1"/>
    <property type="molecule type" value="Genomic_DNA"/>
</dbReference>